<keyword evidence="4" id="KW-1185">Reference proteome</keyword>
<keyword evidence="1" id="KW-0472">Membrane</keyword>
<evidence type="ECO:0000313" key="3">
    <source>
        <dbReference type="EMBL" id="MBJ6126815.1"/>
    </source>
</evidence>
<evidence type="ECO:0000313" key="4">
    <source>
        <dbReference type="Proteomes" id="UP000620670"/>
    </source>
</evidence>
<feature type="domain" description="Endonuclease/exonuclease/phosphatase" evidence="2">
    <location>
        <begin position="98"/>
        <end position="296"/>
    </location>
</feature>
<evidence type="ECO:0000256" key="1">
    <source>
        <dbReference type="SAM" id="Phobius"/>
    </source>
</evidence>
<gene>
    <name evidence="3" type="ORF">JAO75_15510</name>
</gene>
<dbReference type="InterPro" id="IPR036691">
    <property type="entry name" value="Endo/exonu/phosph_ase_sf"/>
</dbReference>
<reference evidence="4" key="1">
    <citation type="submission" date="2020-12" db="EMBL/GenBank/DDBJ databases">
        <title>Hymenobacter sp.</title>
        <authorList>
            <person name="Kim M.K."/>
        </authorList>
    </citation>
    <scope>NUCLEOTIDE SEQUENCE [LARGE SCALE GENOMIC DNA]</scope>
    <source>
        <strain evidence="4">BT325</strain>
    </source>
</reference>
<dbReference type="GO" id="GO:0004519">
    <property type="term" value="F:endonuclease activity"/>
    <property type="evidence" value="ECO:0007669"/>
    <property type="project" value="UniProtKB-KW"/>
</dbReference>
<feature type="transmembrane region" description="Helical" evidence="1">
    <location>
        <begin position="12"/>
        <end position="31"/>
    </location>
</feature>
<keyword evidence="3" id="KW-0255">Endonuclease</keyword>
<name>A0ABS0Y4H7_9HYPH</name>
<dbReference type="RefSeq" id="WP_199050045.1">
    <property type="nucleotide sequence ID" value="NZ_JAELXT010000016.1"/>
</dbReference>
<accession>A0ABS0Y4H7</accession>
<comment type="caution">
    <text evidence="3">The sequence shown here is derived from an EMBL/GenBank/DDBJ whole genome shotgun (WGS) entry which is preliminary data.</text>
</comment>
<dbReference type="Gene3D" id="3.60.10.10">
    <property type="entry name" value="Endonuclease/exonuclease/phosphatase"/>
    <property type="match status" value="1"/>
</dbReference>
<dbReference type="Pfam" id="PF03372">
    <property type="entry name" value="Exo_endo_phos"/>
    <property type="match status" value="1"/>
</dbReference>
<keyword evidence="3" id="KW-0540">Nuclease</keyword>
<dbReference type="EMBL" id="JAELXT010000016">
    <property type="protein sequence ID" value="MBJ6126815.1"/>
    <property type="molecule type" value="Genomic_DNA"/>
</dbReference>
<dbReference type="Proteomes" id="UP000620670">
    <property type="component" value="Unassembled WGS sequence"/>
</dbReference>
<organism evidence="3 4">
    <name type="scientific">Microvirga splendida</name>
    <dbReference type="NCBI Taxonomy" id="2795727"/>
    <lineage>
        <taxon>Bacteria</taxon>
        <taxon>Pseudomonadati</taxon>
        <taxon>Pseudomonadota</taxon>
        <taxon>Alphaproteobacteria</taxon>
        <taxon>Hyphomicrobiales</taxon>
        <taxon>Methylobacteriaceae</taxon>
        <taxon>Microvirga</taxon>
    </lineage>
</organism>
<feature type="transmembrane region" description="Helical" evidence="1">
    <location>
        <begin position="37"/>
        <end position="54"/>
    </location>
</feature>
<keyword evidence="3" id="KW-0378">Hydrolase</keyword>
<sequence>MRILFSRAVDVGLSLGSGATVAGLLAPWWPALELINHFRPFLILGAGLLLALALGLHAGRLAATAAALLAANLGLMIAPALRYTASAHSAAAPTLKVATLNTWIAKGQASRIRQFIAQADADVLLLQEIGRGDRAAILDELASSYPHALFDRNSRSGPALLSKQPWTISGSIPTGQGRPLAVWARFERDGHTFEVASVHTANPFEWHEQAEHIDRLIAFARSRRVPLILGGDFNLTPFSWKLIKLAERADLRWGQSLSASWPGHRMIPIVLLDHILVSRGIATVRVETGPFVGSDHLPIIADLVLEGP</sequence>
<keyword evidence="1" id="KW-0812">Transmembrane</keyword>
<dbReference type="SUPFAM" id="SSF56219">
    <property type="entry name" value="DNase I-like"/>
    <property type="match status" value="1"/>
</dbReference>
<keyword evidence="1" id="KW-1133">Transmembrane helix</keyword>
<feature type="transmembrane region" description="Helical" evidence="1">
    <location>
        <begin position="61"/>
        <end position="81"/>
    </location>
</feature>
<protein>
    <submittedName>
        <fullName evidence="3">Endonuclease/exonuclease/phosphatase family protein</fullName>
    </submittedName>
</protein>
<dbReference type="InterPro" id="IPR005135">
    <property type="entry name" value="Endo/exonuclease/phosphatase"/>
</dbReference>
<evidence type="ECO:0000259" key="2">
    <source>
        <dbReference type="Pfam" id="PF03372"/>
    </source>
</evidence>
<proteinExistence type="predicted"/>